<dbReference type="RefSeq" id="WP_039207350.1">
    <property type="nucleotide sequence ID" value="NZ_JSCE01000111.1"/>
</dbReference>
<feature type="domain" description="Type II secretion system protein GspG C-terminal" evidence="2">
    <location>
        <begin position="33"/>
        <end position="115"/>
    </location>
</feature>
<comment type="caution">
    <text evidence="3">The sequence shown here is derived from an EMBL/GenBank/DDBJ whole genome shotgun (WGS) entry which is preliminary data.</text>
</comment>
<accession>A0A0B2JXK9</accession>
<evidence type="ECO:0000313" key="3">
    <source>
        <dbReference type="EMBL" id="KHM52314.1"/>
    </source>
</evidence>
<dbReference type="Gene3D" id="3.30.700.10">
    <property type="entry name" value="Glycoprotein, Type 4 Pilin"/>
    <property type="match status" value="1"/>
</dbReference>
<feature type="transmembrane region" description="Helical" evidence="1">
    <location>
        <begin position="7"/>
        <end position="26"/>
    </location>
</feature>
<gene>
    <name evidence="3" type="ORF">NZ47_05550</name>
</gene>
<keyword evidence="1" id="KW-0472">Membrane</keyword>
<keyword evidence="1" id="KW-0812">Transmembrane</keyword>
<dbReference type="Pfam" id="PF08334">
    <property type="entry name" value="T2SSG"/>
    <property type="match status" value="1"/>
</dbReference>
<proteinExistence type="predicted"/>
<dbReference type="InterPro" id="IPR013545">
    <property type="entry name" value="T2SS_protein-GspG_C"/>
</dbReference>
<keyword evidence="4" id="KW-1185">Reference proteome</keyword>
<dbReference type="SUPFAM" id="SSF54523">
    <property type="entry name" value="Pili subunits"/>
    <property type="match status" value="1"/>
</dbReference>
<keyword evidence="1" id="KW-1133">Transmembrane helix</keyword>
<dbReference type="Proteomes" id="UP000030993">
    <property type="component" value="Unassembled WGS sequence"/>
</dbReference>
<reference evidence="3 4" key="1">
    <citation type="journal article" date="2013" name="PLoS ONE">
        <title>Identification and characterization of three novel lipases belonging to families II and V from Anaerovibrio lipolyticus 5ST.</title>
        <authorList>
            <person name="Prive F."/>
            <person name="Kaderbhai N.N."/>
            <person name="Girdwood S."/>
            <person name="Worgan H.J."/>
            <person name="Pinloche E."/>
            <person name="Scollan N.D."/>
            <person name="Huws S.A."/>
            <person name="Newbold C.J."/>
        </authorList>
    </citation>
    <scope>NUCLEOTIDE SEQUENCE [LARGE SCALE GENOMIC DNA]</scope>
    <source>
        <strain evidence="3 4">5S</strain>
    </source>
</reference>
<evidence type="ECO:0000259" key="2">
    <source>
        <dbReference type="Pfam" id="PF08334"/>
    </source>
</evidence>
<sequence length="132" mass="14422">MRFKGEFALGSVLCYIIFLAVILYFGQSAINAYLEHSRNEDARAGAGSIGAAISQYHFEIGSFPDNLSDLTEENGQYGPWILNLPKDPWANGADFQYLHDDKKFAIFSVGKDKGASSSLTEISSDDVGFVGK</sequence>
<dbReference type="InterPro" id="IPR045584">
    <property type="entry name" value="Pilin-like"/>
</dbReference>
<evidence type="ECO:0000256" key="1">
    <source>
        <dbReference type="SAM" id="Phobius"/>
    </source>
</evidence>
<protein>
    <recommendedName>
        <fullName evidence="2">Type II secretion system protein GspG C-terminal domain-containing protein</fullName>
    </recommendedName>
</protein>
<name>A0A0B2JXK9_9FIRM</name>
<dbReference type="EMBL" id="JSCE01000111">
    <property type="protein sequence ID" value="KHM52314.1"/>
    <property type="molecule type" value="Genomic_DNA"/>
</dbReference>
<evidence type="ECO:0000313" key="4">
    <source>
        <dbReference type="Proteomes" id="UP000030993"/>
    </source>
</evidence>
<organism evidence="3 4">
    <name type="scientific">Anaerovibrio lipolyticus</name>
    <dbReference type="NCBI Taxonomy" id="82374"/>
    <lineage>
        <taxon>Bacteria</taxon>
        <taxon>Bacillati</taxon>
        <taxon>Bacillota</taxon>
        <taxon>Negativicutes</taxon>
        <taxon>Selenomonadales</taxon>
        <taxon>Selenomonadaceae</taxon>
        <taxon>Anaerovibrio</taxon>
    </lineage>
</organism>
<dbReference type="STRING" id="82374.NZ47_05550"/>
<dbReference type="AlphaFoldDB" id="A0A0B2JXK9"/>